<evidence type="ECO:0000313" key="2">
    <source>
        <dbReference type="EMBL" id="KAF9880319.1"/>
    </source>
</evidence>
<feature type="region of interest" description="Disordered" evidence="1">
    <location>
        <begin position="97"/>
        <end position="131"/>
    </location>
</feature>
<dbReference type="Proteomes" id="UP000781932">
    <property type="component" value="Unassembled WGS sequence"/>
</dbReference>
<sequence>MRDNVIKCLDAFRDLSGSLVSPSDGISDYGDIDDNEKVRTVESRFKEWSGVFMAHRFVRNSLEYRLRVRDASLLRKDVVRLLKDLADSIAEAMCVTNGVMPPLDDEAGDDSDSDDPDDDGNEGDDREICDSDQGEFAYDAVEMSRAIAVITENVESLFRLLTTFDNPSSHDESVESGSTDSSHYEQFFMQHVREKFPLASDSVVDRLGKALSQRRRYFKYRESHQQTSAQCLEGHEPGVAYASLEARAAFGDGDGVLCHNFREGNRSAVAVGIEALRKVPMKPMNGAGPANCGRVSCQNNTGIWWCNDATTPRELNSFADIADGAQRVVSSCKDKLDANQGDGMTVSGQAFHKDGWNVVVRGGDDCANAGVNINM</sequence>
<dbReference type="PANTHER" id="PTHR35605">
    <property type="entry name" value="ECP2 EFFECTOR PROTEIN DOMAIN-CONTAINING PROTEIN-RELATED"/>
    <property type="match status" value="1"/>
</dbReference>
<proteinExistence type="predicted"/>
<dbReference type="OrthoDB" id="3552888at2759"/>
<keyword evidence="3" id="KW-1185">Reference proteome</keyword>
<evidence type="ECO:0000313" key="3">
    <source>
        <dbReference type="Proteomes" id="UP000781932"/>
    </source>
</evidence>
<reference evidence="2" key="2">
    <citation type="submission" date="2020-11" db="EMBL/GenBank/DDBJ databases">
        <title>Whole genome sequencing of Colletotrichum sp.</title>
        <authorList>
            <person name="Li H."/>
        </authorList>
    </citation>
    <scope>NUCLEOTIDE SEQUENCE</scope>
    <source>
        <strain evidence="2">CkLH20</strain>
    </source>
</reference>
<dbReference type="AlphaFoldDB" id="A0A9P6LLD4"/>
<organism evidence="2 3">
    <name type="scientific">Colletotrichum karsti</name>
    <dbReference type="NCBI Taxonomy" id="1095194"/>
    <lineage>
        <taxon>Eukaryota</taxon>
        <taxon>Fungi</taxon>
        <taxon>Dikarya</taxon>
        <taxon>Ascomycota</taxon>
        <taxon>Pezizomycotina</taxon>
        <taxon>Sordariomycetes</taxon>
        <taxon>Hypocreomycetidae</taxon>
        <taxon>Glomerellales</taxon>
        <taxon>Glomerellaceae</taxon>
        <taxon>Colletotrichum</taxon>
        <taxon>Colletotrichum boninense species complex</taxon>
    </lineage>
</organism>
<comment type="caution">
    <text evidence="2">The sequence shown here is derived from an EMBL/GenBank/DDBJ whole genome shotgun (WGS) entry which is preliminary data.</text>
</comment>
<gene>
    <name evidence="2" type="ORF">CkaCkLH20_02273</name>
</gene>
<dbReference type="GeneID" id="62158066"/>
<accession>A0A9P6LLD4</accession>
<name>A0A9P6LLD4_9PEZI</name>
<protein>
    <submittedName>
        <fullName evidence="2">Uncharacterized protein</fullName>
    </submittedName>
</protein>
<dbReference type="EMBL" id="JAATWM020000005">
    <property type="protein sequence ID" value="KAF9880319.1"/>
    <property type="molecule type" value="Genomic_DNA"/>
</dbReference>
<dbReference type="RefSeq" id="XP_038749780.1">
    <property type="nucleotide sequence ID" value="XM_038884992.1"/>
</dbReference>
<reference evidence="2" key="1">
    <citation type="submission" date="2020-03" db="EMBL/GenBank/DDBJ databases">
        <authorList>
            <person name="He L."/>
        </authorList>
    </citation>
    <scope>NUCLEOTIDE SEQUENCE</scope>
    <source>
        <strain evidence="2">CkLH20</strain>
    </source>
</reference>
<dbReference type="PANTHER" id="PTHR35605:SF1">
    <property type="entry name" value="ECP2 EFFECTOR PROTEIN DOMAIN-CONTAINING PROTEIN-RELATED"/>
    <property type="match status" value="1"/>
</dbReference>
<feature type="compositionally biased region" description="Acidic residues" evidence="1">
    <location>
        <begin position="103"/>
        <end position="131"/>
    </location>
</feature>
<evidence type="ECO:0000256" key="1">
    <source>
        <dbReference type="SAM" id="MobiDB-lite"/>
    </source>
</evidence>